<dbReference type="Proteomes" id="UP001377567">
    <property type="component" value="Unassembled WGS sequence"/>
</dbReference>
<evidence type="ECO:0000256" key="6">
    <source>
        <dbReference type="ARBA" id="ARBA00023242"/>
    </source>
</evidence>
<proteinExistence type="predicted"/>
<dbReference type="AlphaFoldDB" id="A0AAV5S437"/>
<protein>
    <submittedName>
        <fullName evidence="8">Alb1 protein</fullName>
    </submittedName>
</protein>
<feature type="compositionally biased region" description="Basic and acidic residues" evidence="7">
    <location>
        <begin position="40"/>
        <end position="49"/>
    </location>
</feature>
<evidence type="ECO:0000313" key="8">
    <source>
        <dbReference type="EMBL" id="GMM57628.1"/>
    </source>
</evidence>
<sequence>MPSKNSINRPKLTTNVRSKQQTLARKRDARERKGHFTLARSEEGSRSGEAKSAPVDLYFGRESPATRRAQPGRGGLTTKTLSKKRAKKIERNLKYAAQRRLLTDVQANSEGADDDEMSVDATGQAKAIARKQDIAAKKASKNSGSLVREALWKAIEDAGSQGLTLQTGNGTTLGGPFFP</sequence>
<comment type="caution">
    <text evidence="8">The sequence shown here is derived from an EMBL/GenBank/DDBJ whole genome shotgun (WGS) entry which is preliminary data.</text>
</comment>
<dbReference type="EMBL" id="BTGD01000013">
    <property type="protein sequence ID" value="GMM57628.1"/>
    <property type="molecule type" value="Genomic_DNA"/>
</dbReference>
<dbReference type="InterPro" id="IPR022784">
    <property type="entry name" value="Ribosome_bgen_Alb1"/>
</dbReference>
<feature type="region of interest" description="Disordered" evidence="7">
    <location>
        <begin position="1"/>
        <end position="85"/>
    </location>
</feature>
<keyword evidence="6" id="KW-0539">Nucleus</keyword>
<reference evidence="8 9" key="1">
    <citation type="journal article" date="2023" name="Elife">
        <title>Identification of key yeast species and microbe-microbe interactions impacting larval growth of Drosophila in the wild.</title>
        <authorList>
            <person name="Mure A."/>
            <person name="Sugiura Y."/>
            <person name="Maeda R."/>
            <person name="Honda K."/>
            <person name="Sakurai N."/>
            <person name="Takahashi Y."/>
            <person name="Watada M."/>
            <person name="Katoh T."/>
            <person name="Gotoh A."/>
            <person name="Gotoh Y."/>
            <person name="Taniguchi I."/>
            <person name="Nakamura K."/>
            <person name="Hayashi T."/>
            <person name="Katayama T."/>
            <person name="Uemura T."/>
            <person name="Hattori Y."/>
        </authorList>
    </citation>
    <scope>NUCLEOTIDE SEQUENCE [LARGE SCALE GENOMIC DNA]</scope>
    <source>
        <strain evidence="8 9">KH-74</strain>
    </source>
</reference>
<accession>A0AAV5S437</accession>
<keyword evidence="9" id="KW-1185">Reference proteome</keyword>
<evidence type="ECO:0000256" key="7">
    <source>
        <dbReference type="SAM" id="MobiDB-lite"/>
    </source>
</evidence>
<evidence type="ECO:0000256" key="1">
    <source>
        <dbReference type="ARBA" id="ARBA00004123"/>
    </source>
</evidence>
<dbReference type="GO" id="GO:0005634">
    <property type="term" value="C:nucleus"/>
    <property type="evidence" value="ECO:0007669"/>
    <property type="project" value="UniProtKB-SubCell"/>
</dbReference>
<name>A0AAV5S437_MAUHU</name>
<dbReference type="GO" id="GO:0042254">
    <property type="term" value="P:ribosome biogenesis"/>
    <property type="evidence" value="ECO:0007669"/>
    <property type="project" value="UniProtKB-KW"/>
</dbReference>
<dbReference type="GO" id="GO:0005737">
    <property type="term" value="C:cytoplasm"/>
    <property type="evidence" value="ECO:0007669"/>
    <property type="project" value="UniProtKB-SubCell"/>
</dbReference>
<comment type="subcellular location">
    <subcellularLocation>
        <location evidence="2">Cytoplasm</location>
    </subcellularLocation>
    <subcellularLocation>
        <location evidence="1">Nucleus</location>
    </subcellularLocation>
</comment>
<keyword evidence="5" id="KW-0690">Ribosome biogenesis</keyword>
<evidence type="ECO:0000256" key="3">
    <source>
        <dbReference type="ARBA" id="ARBA00022448"/>
    </source>
</evidence>
<evidence type="ECO:0000256" key="5">
    <source>
        <dbReference type="ARBA" id="ARBA00022517"/>
    </source>
</evidence>
<keyword evidence="4" id="KW-0963">Cytoplasm</keyword>
<evidence type="ECO:0000256" key="4">
    <source>
        <dbReference type="ARBA" id="ARBA00022490"/>
    </source>
</evidence>
<keyword evidence="3" id="KW-0813">Transport</keyword>
<evidence type="ECO:0000256" key="2">
    <source>
        <dbReference type="ARBA" id="ARBA00004496"/>
    </source>
</evidence>
<evidence type="ECO:0000313" key="9">
    <source>
        <dbReference type="Proteomes" id="UP001377567"/>
    </source>
</evidence>
<organism evidence="8 9">
    <name type="scientific">Maudiozyma humilis</name>
    <name type="common">Sour dough yeast</name>
    <name type="synonym">Kazachstania humilis</name>
    <dbReference type="NCBI Taxonomy" id="51915"/>
    <lineage>
        <taxon>Eukaryota</taxon>
        <taxon>Fungi</taxon>
        <taxon>Dikarya</taxon>
        <taxon>Ascomycota</taxon>
        <taxon>Saccharomycotina</taxon>
        <taxon>Saccharomycetes</taxon>
        <taxon>Saccharomycetales</taxon>
        <taxon>Saccharomycetaceae</taxon>
        <taxon>Maudiozyma</taxon>
    </lineage>
</organism>
<dbReference type="Pfam" id="PF09135">
    <property type="entry name" value="Alb1"/>
    <property type="match status" value="1"/>
</dbReference>
<feature type="compositionally biased region" description="Polar residues" evidence="7">
    <location>
        <begin position="1"/>
        <end position="23"/>
    </location>
</feature>
<gene>
    <name evidence="8" type="ORF">DAKH74_042440</name>
</gene>